<dbReference type="RefSeq" id="YP_010165794.1">
    <property type="nucleotide sequence ID" value="NC_057514.1"/>
</dbReference>
<protein>
    <submittedName>
        <fullName evidence="1">Uncharacterized protein</fullName>
    </submittedName>
</protein>
<geneLocation type="mitochondrion" evidence="1"/>
<organism evidence="1">
    <name type="scientific">Dreissena rostriformis</name>
    <dbReference type="NCBI Taxonomy" id="205083"/>
    <lineage>
        <taxon>Eukaryota</taxon>
        <taxon>Metazoa</taxon>
        <taxon>Spiralia</taxon>
        <taxon>Lophotrochozoa</taxon>
        <taxon>Mollusca</taxon>
        <taxon>Bivalvia</taxon>
        <taxon>Autobranchia</taxon>
        <taxon>Heteroconchia</taxon>
        <taxon>Euheterodonta</taxon>
        <taxon>Imparidentia</taxon>
        <taxon>Neoheterodontei</taxon>
        <taxon>Myida</taxon>
        <taxon>Dreissenoidea</taxon>
        <taxon>Dreissenidae</taxon>
        <taxon>Dreissena</taxon>
    </lineage>
</organism>
<gene>
    <name evidence="1" type="primary">orf5</name>
</gene>
<dbReference type="EMBL" id="MW080914">
    <property type="protein sequence ID" value="QRV59728.1"/>
    <property type="molecule type" value="Genomic_DNA"/>
</dbReference>
<evidence type="ECO:0000313" key="1">
    <source>
        <dbReference type="EMBL" id="QRV59728.1"/>
    </source>
</evidence>
<dbReference type="GeneID" id="67270453"/>
<keyword evidence="1" id="KW-0496">Mitochondrion</keyword>
<proteinExistence type="predicted"/>
<reference evidence="1" key="1">
    <citation type="submission" date="2020-10" db="EMBL/GenBank/DDBJ databases">
        <title>The expanded plant-like mitogenome of the invasive quagga mussel, Dreissena rostriformis.</title>
        <authorList>
            <person name="Calcino A.D."/>
            <person name="Baranyi C."/>
            <person name="Wanninger A."/>
        </authorList>
    </citation>
    <scope>NUCLEOTIDE SEQUENCE</scope>
</reference>
<name>A0A894JH87_9BIVA</name>
<sequence>MSIFKMAHLKYMMFMKMNWLGVGALCNMVFTGSIV</sequence>
<accession>A0A894JH87</accession>
<dbReference type="CTD" id="100145851"/>
<dbReference type="AlphaFoldDB" id="A0A894JH87"/>